<dbReference type="Proteomes" id="UP000033434">
    <property type="component" value="Unassembled WGS sequence"/>
</dbReference>
<feature type="signal peptide" evidence="1">
    <location>
        <begin position="1"/>
        <end position="24"/>
    </location>
</feature>
<proteinExistence type="predicted"/>
<accession>A0A0F6AC05</accession>
<name>A0A0F6AC05_9GAMM</name>
<dbReference type="PATRIC" id="fig|1129367.4.peg.3179"/>
<keyword evidence="1" id="KW-0732">Signal</keyword>
<sequence length="74" mass="8182">MKIKSMLFGFITAVTLALSNQVSASVGSGTMLITCVDRSEFIELWSVTASNPREQNYFLSRCFNEGGFPDIKLI</sequence>
<evidence type="ECO:0000313" key="2">
    <source>
        <dbReference type="EMBL" id="KKE82919.1"/>
    </source>
</evidence>
<evidence type="ECO:0000256" key="1">
    <source>
        <dbReference type="SAM" id="SignalP"/>
    </source>
</evidence>
<organism evidence="2 3">
    <name type="scientific">Pseudoalteromonas luteoviolacea S4054</name>
    <dbReference type="NCBI Taxonomy" id="1129367"/>
    <lineage>
        <taxon>Bacteria</taxon>
        <taxon>Pseudomonadati</taxon>
        <taxon>Pseudomonadota</taxon>
        <taxon>Gammaproteobacteria</taxon>
        <taxon>Alteromonadales</taxon>
        <taxon>Pseudoalteromonadaceae</taxon>
        <taxon>Pseudoalteromonas</taxon>
    </lineage>
</organism>
<comment type="caution">
    <text evidence="2">The sequence shown here is derived from an EMBL/GenBank/DDBJ whole genome shotgun (WGS) entry which is preliminary data.</text>
</comment>
<reference evidence="2 3" key="1">
    <citation type="journal article" date="2015" name="BMC Genomics">
        <title>Genome mining reveals unlocked bioactive potential of marine Gram-negative bacteria.</title>
        <authorList>
            <person name="Machado H."/>
            <person name="Sonnenschein E.C."/>
            <person name="Melchiorsen J."/>
            <person name="Gram L."/>
        </authorList>
    </citation>
    <scope>NUCLEOTIDE SEQUENCE [LARGE SCALE GENOMIC DNA]</scope>
    <source>
        <strain evidence="2 3">S4054</strain>
    </source>
</reference>
<dbReference type="EMBL" id="AUXW01000155">
    <property type="protein sequence ID" value="KKE82919.1"/>
    <property type="molecule type" value="Genomic_DNA"/>
</dbReference>
<dbReference type="RefSeq" id="WP_046356724.1">
    <property type="nucleotide sequence ID" value="NZ_AUXW01000155.1"/>
</dbReference>
<feature type="chain" id="PRO_5002499731" evidence="1">
    <location>
        <begin position="25"/>
        <end position="74"/>
    </location>
</feature>
<protein>
    <submittedName>
        <fullName evidence="2">Uncharacterized protein</fullName>
    </submittedName>
</protein>
<dbReference type="AlphaFoldDB" id="A0A0F6AC05"/>
<gene>
    <name evidence="2" type="ORF">N479_16035</name>
</gene>
<evidence type="ECO:0000313" key="3">
    <source>
        <dbReference type="Proteomes" id="UP000033434"/>
    </source>
</evidence>